<protein>
    <submittedName>
        <fullName evidence="6">3',5'-cyclic AMP phosphodiesterase CpdA</fullName>
    </submittedName>
</protein>
<evidence type="ECO:0000313" key="7">
    <source>
        <dbReference type="Proteomes" id="UP000245390"/>
    </source>
</evidence>
<dbReference type="GO" id="GO:0016787">
    <property type="term" value="F:hydrolase activity"/>
    <property type="evidence" value="ECO:0007669"/>
    <property type="project" value="UniProtKB-KW"/>
</dbReference>
<organism evidence="6 7">
    <name type="scientific">Silicimonas algicola</name>
    <dbReference type="NCBI Taxonomy" id="1826607"/>
    <lineage>
        <taxon>Bacteria</taxon>
        <taxon>Pseudomonadati</taxon>
        <taxon>Pseudomonadota</taxon>
        <taxon>Alphaproteobacteria</taxon>
        <taxon>Rhodobacterales</taxon>
        <taxon>Paracoccaceae</taxon>
    </lineage>
</organism>
<dbReference type="SUPFAM" id="SSF56300">
    <property type="entry name" value="Metallo-dependent phosphatases"/>
    <property type="match status" value="1"/>
</dbReference>
<comment type="caution">
    <text evidence="6">The sequence shown here is derived from an EMBL/GenBank/DDBJ whole genome shotgun (WGS) entry which is preliminary data.</text>
</comment>
<dbReference type="InterPro" id="IPR029052">
    <property type="entry name" value="Metallo-depent_PP-like"/>
</dbReference>
<evidence type="ECO:0000256" key="2">
    <source>
        <dbReference type="ARBA" id="ARBA00022801"/>
    </source>
</evidence>
<dbReference type="PANTHER" id="PTHR42988:SF2">
    <property type="entry name" value="CYCLIC NUCLEOTIDE PHOSPHODIESTERASE CBUA0032-RELATED"/>
    <property type="match status" value="1"/>
</dbReference>
<name>A0A316G2U0_9RHOB</name>
<comment type="similarity">
    <text evidence="4">Belongs to the cyclic nucleotide phosphodiesterase class-III family.</text>
</comment>
<dbReference type="InterPro" id="IPR050884">
    <property type="entry name" value="CNP_phosphodiesterase-III"/>
</dbReference>
<dbReference type="AlphaFoldDB" id="A0A316G2U0"/>
<gene>
    <name evidence="6" type="ORF">C8D95_108143</name>
</gene>
<evidence type="ECO:0000256" key="4">
    <source>
        <dbReference type="ARBA" id="ARBA00025742"/>
    </source>
</evidence>
<keyword evidence="1" id="KW-0479">Metal-binding</keyword>
<proteinExistence type="inferred from homology"/>
<dbReference type="PANTHER" id="PTHR42988">
    <property type="entry name" value="PHOSPHOHYDROLASE"/>
    <property type="match status" value="1"/>
</dbReference>
<sequence>MRLVQISDLHFGRERPDLLVPLSDAIRQASPDLVVMAGDFVQRARASQFRPAREFMDRLEVPWLAVPGNHDIPLYNLSSRLFAPYAAYSKFIAAEREPVRSYPSVEIVGLDTTDPRAHQRGKVTAAQIDRIAEHITRNVGRKTVIIVAHHPFHHAELIEKKLMLCAPDALETWSHCGPHVILSGHLHHWRVEPFVARKGVQQTLQVHTGTGLSSRVRGEPNDFAVIDAKGDKLRVMQMAVPEGKAQFETGEIHVFRRGVSGWTVVSDDALARAI</sequence>
<evidence type="ECO:0000256" key="1">
    <source>
        <dbReference type="ARBA" id="ARBA00022723"/>
    </source>
</evidence>
<dbReference type="OrthoDB" id="651281at2"/>
<evidence type="ECO:0000313" key="6">
    <source>
        <dbReference type="EMBL" id="PWK55264.1"/>
    </source>
</evidence>
<dbReference type="Gene3D" id="3.60.21.10">
    <property type="match status" value="1"/>
</dbReference>
<dbReference type="KEGG" id="salo:EF888_06565"/>
<accession>A0A316G2U0</accession>
<keyword evidence="3" id="KW-0408">Iron</keyword>
<dbReference type="EMBL" id="QGGV01000008">
    <property type="protein sequence ID" value="PWK55264.1"/>
    <property type="molecule type" value="Genomic_DNA"/>
</dbReference>
<feature type="domain" description="Calcineurin-like phosphoesterase" evidence="5">
    <location>
        <begin position="1"/>
        <end position="188"/>
    </location>
</feature>
<dbReference type="InterPro" id="IPR004843">
    <property type="entry name" value="Calcineurin-like_PHP"/>
</dbReference>
<dbReference type="Proteomes" id="UP000245390">
    <property type="component" value="Unassembled WGS sequence"/>
</dbReference>
<reference evidence="6 7" key="1">
    <citation type="submission" date="2018-05" db="EMBL/GenBank/DDBJ databases">
        <title>Genomic Encyclopedia of Type Strains, Phase IV (KMG-IV): sequencing the most valuable type-strain genomes for metagenomic binning, comparative biology and taxonomic classification.</title>
        <authorList>
            <person name="Goeker M."/>
        </authorList>
    </citation>
    <scope>NUCLEOTIDE SEQUENCE [LARGE SCALE GENOMIC DNA]</scope>
    <source>
        <strain evidence="6 7">DSM 103371</strain>
    </source>
</reference>
<evidence type="ECO:0000256" key="3">
    <source>
        <dbReference type="ARBA" id="ARBA00023004"/>
    </source>
</evidence>
<dbReference type="Pfam" id="PF00149">
    <property type="entry name" value="Metallophos"/>
    <property type="match status" value="1"/>
</dbReference>
<dbReference type="RefSeq" id="WP_109760259.1">
    <property type="nucleotide sequence ID" value="NZ_CP034588.1"/>
</dbReference>
<keyword evidence="7" id="KW-1185">Reference proteome</keyword>
<keyword evidence="2" id="KW-0378">Hydrolase</keyword>
<evidence type="ECO:0000259" key="5">
    <source>
        <dbReference type="Pfam" id="PF00149"/>
    </source>
</evidence>
<dbReference type="GO" id="GO:0046872">
    <property type="term" value="F:metal ion binding"/>
    <property type="evidence" value="ECO:0007669"/>
    <property type="project" value="UniProtKB-KW"/>
</dbReference>